<comment type="caution">
    <text evidence="11">The sequence shown here is derived from an EMBL/GenBank/DDBJ whole genome shotgun (WGS) entry which is preliminary data.</text>
</comment>
<name>A0A9W8A2G4_9FUNG</name>
<comment type="subcellular location">
    <subcellularLocation>
        <location evidence="1">Membrane</location>
        <topology evidence="1">Single-pass type IV membrane protein</topology>
    </subcellularLocation>
</comment>
<keyword evidence="8" id="KW-0472">Membrane</keyword>
<dbReference type="SUPFAM" id="SSF58038">
    <property type="entry name" value="SNARE fusion complex"/>
    <property type="match status" value="1"/>
</dbReference>
<dbReference type="GO" id="GO:0006891">
    <property type="term" value="P:intra-Golgi vesicle-mediated transport"/>
    <property type="evidence" value="ECO:0007669"/>
    <property type="project" value="TreeGrafter"/>
</dbReference>
<organism evidence="11 12">
    <name type="scientific">Mycoemilia scoparia</name>
    <dbReference type="NCBI Taxonomy" id="417184"/>
    <lineage>
        <taxon>Eukaryota</taxon>
        <taxon>Fungi</taxon>
        <taxon>Fungi incertae sedis</taxon>
        <taxon>Zoopagomycota</taxon>
        <taxon>Kickxellomycotina</taxon>
        <taxon>Kickxellomycetes</taxon>
        <taxon>Kickxellales</taxon>
        <taxon>Kickxellaceae</taxon>
        <taxon>Mycoemilia</taxon>
    </lineage>
</organism>
<evidence type="ECO:0000256" key="4">
    <source>
        <dbReference type="ARBA" id="ARBA00022692"/>
    </source>
</evidence>
<evidence type="ECO:0000256" key="3">
    <source>
        <dbReference type="ARBA" id="ARBA00022448"/>
    </source>
</evidence>
<dbReference type="InterPro" id="IPR007705">
    <property type="entry name" value="Vesicle_trsprt_v-SNARE_N"/>
</dbReference>
<evidence type="ECO:0000256" key="6">
    <source>
        <dbReference type="ARBA" id="ARBA00022989"/>
    </source>
</evidence>
<protein>
    <submittedName>
        <fullName evidence="11">Vesicle transport V-snare protein</fullName>
    </submittedName>
</protein>
<evidence type="ECO:0000256" key="2">
    <source>
        <dbReference type="ARBA" id="ARBA00006108"/>
    </source>
</evidence>
<dbReference type="FunFam" id="1.20.5.110:FF:000002">
    <property type="entry name" value="Vesicle transport through interaction with t-SNAREsB"/>
    <property type="match status" value="1"/>
</dbReference>
<keyword evidence="3" id="KW-0813">Transport</keyword>
<dbReference type="Gene3D" id="1.20.5.110">
    <property type="match status" value="1"/>
</dbReference>
<dbReference type="GO" id="GO:0012507">
    <property type="term" value="C:ER to Golgi transport vesicle membrane"/>
    <property type="evidence" value="ECO:0007669"/>
    <property type="project" value="TreeGrafter"/>
</dbReference>
<proteinExistence type="inferred from homology"/>
<keyword evidence="12" id="KW-1185">Reference proteome</keyword>
<comment type="similarity">
    <text evidence="2">Belongs to the VTI1 family.</text>
</comment>
<dbReference type="GO" id="GO:0048280">
    <property type="term" value="P:vesicle fusion with Golgi apparatus"/>
    <property type="evidence" value="ECO:0007669"/>
    <property type="project" value="TreeGrafter"/>
</dbReference>
<dbReference type="OrthoDB" id="430637at2759"/>
<feature type="domain" description="T-SNARE coiled-coil homology" evidence="10">
    <location>
        <begin position="137"/>
        <end position="199"/>
    </location>
</feature>
<evidence type="ECO:0000256" key="8">
    <source>
        <dbReference type="ARBA" id="ARBA00023136"/>
    </source>
</evidence>
<dbReference type="PANTHER" id="PTHR21230">
    <property type="entry name" value="VESICLE TRANSPORT V-SNARE PROTEIN VTI1-RELATED"/>
    <property type="match status" value="1"/>
</dbReference>
<evidence type="ECO:0000259" key="10">
    <source>
        <dbReference type="PROSITE" id="PS50192"/>
    </source>
</evidence>
<dbReference type="GO" id="GO:0005794">
    <property type="term" value="C:Golgi apparatus"/>
    <property type="evidence" value="ECO:0007669"/>
    <property type="project" value="TreeGrafter"/>
</dbReference>
<evidence type="ECO:0000256" key="7">
    <source>
        <dbReference type="ARBA" id="ARBA00023054"/>
    </source>
</evidence>
<feature type="coiled-coil region" evidence="9">
    <location>
        <begin position="41"/>
        <end position="96"/>
    </location>
</feature>
<evidence type="ECO:0000313" key="12">
    <source>
        <dbReference type="Proteomes" id="UP001150538"/>
    </source>
</evidence>
<dbReference type="GO" id="GO:0005484">
    <property type="term" value="F:SNAP receptor activity"/>
    <property type="evidence" value="ECO:0007669"/>
    <property type="project" value="TreeGrafter"/>
</dbReference>
<keyword evidence="7 9" id="KW-0175">Coiled coil</keyword>
<evidence type="ECO:0000256" key="1">
    <source>
        <dbReference type="ARBA" id="ARBA00004211"/>
    </source>
</evidence>
<evidence type="ECO:0000256" key="9">
    <source>
        <dbReference type="SAM" id="Coils"/>
    </source>
</evidence>
<dbReference type="GO" id="GO:0005789">
    <property type="term" value="C:endoplasmic reticulum membrane"/>
    <property type="evidence" value="ECO:0007669"/>
    <property type="project" value="TreeGrafter"/>
</dbReference>
<dbReference type="SMART" id="SM00397">
    <property type="entry name" value="t_SNARE"/>
    <property type="match status" value="1"/>
</dbReference>
<gene>
    <name evidence="11" type="primary">vti1</name>
    <name evidence="11" type="ORF">H4219_001904</name>
</gene>
<dbReference type="InterPro" id="IPR000727">
    <property type="entry name" value="T_SNARE_dom"/>
</dbReference>
<dbReference type="Gene3D" id="1.20.58.400">
    <property type="entry name" value="t-snare proteins"/>
    <property type="match status" value="1"/>
</dbReference>
<dbReference type="Pfam" id="PF12352">
    <property type="entry name" value="V-SNARE_C"/>
    <property type="match status" value="1"/>
</dbReference>
<dbReference type="PROSITE" id="PS50192">
    <property type="entry name" value="T_SNARE"/>
    <property type="match status" value="1"/>
</dbReference>
<sequence length="202" mass="23169">MSNLSRLEGYFEDLEGLIIEVDLQITKTLPTLSFGAKQKEIRSCQAKIEEIGEIIDQLETESSLEHNVKESDRARIREYKKQHQGLKEKLQNTVNNADGSSDGAVRRELFGDSHYSNSGEMEDAVNLDQRSRLLKGTERLEQSTQRLQDSHRIAMQTESVGIDILGHLRSQREQIQNTRNSLMQADENIDRSQRTLKVMARR</sequence>
<dbReference type="Proteomes" id="UP001150538">
    <property type="component" value="Unassembled WGS sequence"/>
</dbReference>
<dbReference type="InterPro" id="IPR010989">
    <property type="entry name" value="SNARE"/>
</dbReference>
<dbReference type="InterPro" id="IPR038407">
    <property type="entry name" value="v-SNARE_N_sf"/>
</dbReference>
<dbReference type="GO" id="GO:0006886">
    <property type="term" value="P:intracellular protein transport"/>
    <property type="evidence" value="ECO:0007669"/>
    <property type="project" value="InterPro"/>
</dbReference>
<reference evidence="11" key="1">
    <citation type="submission" date="2022-07" db="EMBL/GenBank/DDBJ databases">
        <title>Phylogenomic reconstructions and comparative analyses of Kickxellomycotina fungi.</title>
        <authorList>
            <person name="Reynolds N.K."/>
            <person name="Stajich J.E."/>
            <person name="Barry K."/>
            <person name="Grigoriev I.V."/>
            <person name="Crous P."/>
            <person name="Smith M.E."/>
        </authorList>
    </citation>
    <scope>NUCLEOTIDE SEQUENCE</scope>
    <source>
        <strain evidence="11">NBRC 100468</strain>
    </source>
</reference>
<dbReference type="GO" id="GO:0000149">
    <property type="term" value="F:SNARE binding"/>
    <property type="evidence" value="ECO:0007669"/>
    <property type="project" value="TreeGrafter"/>
</dbReference>
<evidence type="ECO:0000256" key="5">
    <source>
        <dbReference type="ARBA" id="ARBA00022927"/>
    </source>
</evidence>
<feature type="coiled-coil region" evidence="9">
    <location>
        <begin position="168"/>
        <end position="202"/>
    </location>
</feature>
<evidence type="ECO:0000313" key="11">
    <source>
        <dbReference type="EMBL" id="KAJ1919549.1"/>
    </source>
</evidence>
<keyword evidence="5" id="KW-0653">Protein transport</keyword>
<dbReference type="EMBL" id="JANBPU010000025">
    <property type="protein sequence ID" value="KAJ1919549.1"/>
    <property type="molecule type" value="Genomic_DNA"/>
</dbReference>
<dbReference type="GO" id="GO:0016236">
    <property type="term" value="P:macroautophagy"/>
    <property type="evidence" value="ECO:0007669"/>
    <property type="project" value="TreeGrafter"/>
</dbReference>
<dbReference type="PANTHER" id="PTHR21230:SF26">
    <property type="entry name" value="VESICLE TRANSPORT THROUGH INTERACTION WITH T-SNARES HOMOLOG 1A"/>
    <property type="match status" value="1"/>
</dbReference>
<dbReference type="SUPFAM" id="SSF47661">
    <property type="entry name" value="t-snare proteins"/>
    <property type="match status" value="1"/>
</dbReference>
<dbReference type="GO" id="GO:0005829">
    <property type="term" value="C:cytosol"/>
    <property type="evidence" value="ECO:0007669"/>
    <property type="project" value="GOC"/>
</dbReference>
<dbReference type="Pfam" id="PF05008">
    <property type="entry name" value="V-SNARE"/>
    <property type="match status" value="1"/>
</dbReference>
<dbReference type="CDD" id="cd15862">
    <property type="entry name" value="SNARE_Vti1"/>
    <property type="match status" value="1"/>
</dbReference>
<accession>A0A9W8A2G4</accession>
<keyword evidence="4" id="KW-0812">Transmembrane</keyword>
<dbReference type="GO" id="GO:0031201">
    <property type="term" value="C:SNARE complex"/>
    <property type="evidence" value="ECO:0007669"/>
    <property type="project" value="TreeGrafter"/>
</dbReference>
<keyword evidence="6" id="KW-1133">Transmembrane helix</keyword>
<dbReference type="AlphaFoldDB" id="A0A9W8A2G4"/>
<dbReference type="GO" id="GO:0031902">
    <property type="term" value="C:late endosome membrane"/>
    <property type="evidence" value="ECO:0007669"/>
    <property type="project" value="TreeGrafter"/>
</dbReference>
<dbReference type="GO" id="GO:0042147">
    <property type="term" value="P:retrograde transport, endosome to Golgi"/>
    <property type="evidence" value="ECO:0007669"/>
    <property type="project" value="TreeGrafter"/>
</dbReference>
<dbReference type="GO" id="GO:0006896">
    <property type="term" value="P:Golgi to vacuole transport"/>
    <property type="evidence" value="ECO:0007669"/>
    <property type="project" value="TreeGrafter"/>
</dbReference>